<dbReference type="PANTHER" id="PTHR11567:SF19">
    <property type="entry name" value="GH19849P"/>
    <property type="match status" value="1"/>
</dbReference>
<evidence type="ECO:0000256" key="1">
    <source>
        <dbReference type="ARBA" id="ARBA00005375"/>
    </source>
</evidence>
<comment type="similarity">
    <text evidence="1">Belongs to the histidine acid phosphatase family.</text>
</comment>
<dbReference type="Proteomes" id="UP001159042">
    <property type="component" value="Unassembled WGS sequence"/>
</dbReference>
<comment type="caution">
    <text evidence="2">The sequence shown here is derived from an EMBL/GenBank/DDBJ whole genome shotgun (WGS) entry which is preliminary data.</text>
</comment>
<dbReference type="GO" id="GO:0016791">
    <property type="term" value="F:phosphatase activity"/>
    <property type="evidence" value="ECO:0007669"/>
    <property type="project" value="TreeGrafter"/>
</dbReference>
<evidence type="ECO:0000313" key="2">
    <source>
        <dbReference type="EMBL" id="KAJ8923804.1"/>
    </source>
</evidence>
<reference evidence="2 3" key="1">
    <citation type="journal article" date="2023" name="Insect Mol. Biol.">
        <title>Genome sequencing provides insights into the evolution of gene families encoding plant cell wall-degrading enzymes in longhorned beetles.</title>
        <authorList>
            <person name="Shin N.R."/>
            <person name="Okamura Y."/>
            <person name="Kirsch R."/>
            <person name="Pauchet Y."/>
        </authorList>
    </citation>
    <scope>NUCLEOTIDE SEQUENCE [LARGE SCALE GENOMIC DNA]</scope>
    <source>
        <strain evidence="2">EAD_L_NR</strain>
    </source>
</reference>
<dbReference type="Pfam" id="PF00328">
    <property type="entry name" value="His_Phos_2"/>
    <property type="match status" value="1"/>
</dbReference>
<dbReference type="Gene3D" id="3.40.50.1240">
    <property type="entry name" value="Phosphoglycerate mutase-like"/>
    <property type="match status" value="1"/>
</dbReference>
<organism evidence="2 3">
    <name type="scientific">Exocentrus adspersus</name>
    <dbReference type="NCBI Taxonomy" id="1586481"/>
    <lineage>
        <taxon>Eukaryota</taxon>
        <taxon>Metazoa</taxon>
        <taxon>Ecdysozoa</taxon>
        <taxon>Arthropoda</taxon>
        <taxon>Hexapoda</taxon>
        <taxon>Insecta</taxon>
        <taxon>Pterygota</taxon>
        <taxon>Neoptera</taxon>
        <taxon>Endopterygota</taxon>
        <taxon>Coleoptera</taxon>
        <taxon>Polyphaga</taxon>
        <taxon>Cucujiformia</taxon>
        <taxon>Chrysomeloidea</taxon>
        <taxon>Cerambycidae</taxon>
        <taxon>Lamiinae</taxon>
        <taxon>Acanthocinini</taxon>
        <taxon>Exocentrus</taxon>
    </lineage>
</organism>
<dbReference type="InterPro" id="IPR000560">
    <property type="entry name" value="His_Pase_clade-2"/>
</dbReference>
<dbReference type="InterPro" id="IPR050645">
    <property type="entry name" value="Histidine_acid_phosphatase"/>
</dbReference>
<accession>A0AAV8WBE9</accession>
<dbReference type="SUPFAM" id="SSF53254">
    <property type="entry name" value="Phosphoglycerate mutase-like"/>
    <property type="match status" value="1"/>
</dbReference>
<dbReference type="PANTHER" id="PTHR11567">
    <property type="entry name" value="ACID PHOSPHATASE-RELATED"/>
    <property type="match status" value="1"/>
</dbReference>
<dbReference type="EMBL" id="JANEYG010000004">
    <property type="protein sequence ID" value="KAJ8923804.1"/>
    <property type="molecule type" value="Genomic_DNA"/>
</dbReference>
<protein>
    <recommendedName>
        <fullName evidence="4">Lysosomal acid phosphatase</fullName>
    </recommendedName>
</protein>
<dbReference type="CDD" id="cd07061">
    <property type="entry name" value="HP_HAP_like"/>
    <property type="match status" value="1"/>
</dbReference>
<evidence type="ECO:0008006" key="4">
    <source>
        <dbReference type="Google" id="ProtNLM"/>
    </source>
</evidence>
<feature type="non-terminal residue" evidence="2">
    <location>
        <position position="1"/>
    </location>
</feature>
<sequence>FKKLFRHGKRSPTEAYPNDPYKNFNWSGGWGHLTNRGKLQMYNLGEKLRTHYKDFLPTLYWPEEVNVTSSYADRCLMSAELLTAGLFPPKEPQIWNENLLWQPIPVHYLPRSQDNMIAMKSRCDKYDQIFKEIMISSKVQNILSANEKLMLYLSENTGIAVKSIGAVETLFNTLEIEKLNNLTLPLWINDTLMETMEALGAQNLALYSETEFMKRMKGGVLLKYIIASMEKSLEERKVPILHLYSGHDLTVVHILRALNLVDTIKPSFGASLIFELYTNGEVKIIYRNSWEDSPEEKLINWCLSPCLLSSWEKSLEPILPLDWVEECKLPDVS</sequence>
<keyword evidence="3" id="KW-1185">Reference proteome</keyword>
<dbReference type="AlphaFoldDB" id="A0AAV8WBE9"/>
<dbReference type="InterPro" id="IPR029033">
    <property type="entry name" value="His_PPase_superfam"/>
</dbReference>
<evidence type="ECO:0000313" key="3">
    <source>
        <dbReference type="Proteomes" id="UP001159042"/>
    </source>
</evidence>
<gene>
    <name evidence="2" type="ORF">NQ315_010386</name>
</gene>
<name>A0AAV8WBE9_9CUCU</name>
<proteinExistence type="inferred from homology"/>